<reference evidence="2" key="1">
    <citation type="submission" date="2021-03" db="EMBL/GenBank/DDBJ databases">
        <title>Evolutionary innovations through gain and loss of genes in the ectomycorrhizal Boletales.</title>
        <authorList>
            <person name="Wu G."/>
            <person name="Miyauchi S."/>
            <person name="Morin E."/>
            <person name="Yang Z.-L."/>
            <person name="Xu J."/>
            <person name="Martin F.M."/>
        </authorList>
    </citation>
    <scope>NUCLEOTIDE SEQUENCE</scope>
    <source>
        <strain evidence="2">BR01</strain>
    </source>
</reference>
<proteinExistence type="predicted"/>
<keyword evidence="3" id="KW-1185">Reference proteome</keyword>
<accession>A0A8I2YVV5</accession>
<dbReference type="Proteomes" id="UP000683000">
    <property type="component" value="Unassembled WGS sequence"/>
</dbReference>
<dbReference type="AlphaFoldDB" id="A0A8I2YVV5"/>
<dbReference type="OrthoDB" id="3202607at2759"/>
<evidence type="ECO:0000313" key="2">
    <source>
        <dbReference type="EMBL" id="KAG6379540.1"/>
    </source>
</evidence>
<name>A0A8I2YVV5_9AGAM</name>
<feature type="region of interest" description="Disordered" evidence="1">
    <location>
        <begin position="1"/>
        <end position="73"/>
    </location>
</feature>
<dbReference type="Gene3D" id="3.60.130.30">
    <property type="match status" value="1"/>
</dbReference>
<sequence length="407" mass="44689">MAPPPSLNRALAHTNESTHVGPSFGMNLLAPPILPSTIRSGSGKKNADKARRQHKRQVAKKEQPGRPRSSFSKKCAKLPSIKVGYNVASPRTANGAFVSLLPKERSGREWSLDELIHRGFKEVKWDGRTPTLLVDEEDRIITVLAGRPAGDDWDEVHTEISTLLHKAGSKVSKPRKQEQQGNFTSLSFGVSYGEGQQAPGNLAHGECNGAVIRDIMQTKAVQRAAGFMNSCFAGYAPKLYEEYHSNLSLLFAQYPHLERIFSNSIFPTATFNCGPRVVSLDRVDNTNIPVGFCAVFACGSYDPVQGGHLILFDLGLVIQFPPGSTILVPPGTLRHGNVSTRPNETHQSFTQYFPGGLLHVVGSTKPALRNWFEGHDDERYQRAMGLFSKISDLQQDQQAVFSLKGSI</sequence>
<evidence type="ECO:0000256" key="1">
    <source>
        <dbReference type="SAM" id="MobiDB-lite"/>
    </source>
</evidence>
<gene>
    <name evidence="2" type="ORF">JVT61DRAFT_10039</name>
</gene>
<organism evidence="2 3">
    <name type="scientific">Boletus reticuloceps</name>
    <dbReference type="NCBI Taxonomy" id="495285"/>
    <lineage>
        <taxon>Eukaryota</taxon>
        <taxon>Fungi</taxon>
        <taxon>Dikarya</taxon>
        <taxon>Basidiomycota</taxon>
        <taxon>Agaricomycotina</taxon>
        <taxon>Agaricomycetes</taxon>
        <taxon>Agaricomycetidae</taxon>
        <taxon>Boletales</taxon>
        <taxon>Boletineae</taxon>
        <taxon>Boletaceae</taxon>
        <taxon>Boletoideae</taxon>
        <taxon>Boletus</taxon>
    </lineage>
</organism>
<dbReference type="EMBL" id="JAGFBS010000004">
    <property type="protein sequence ID" value="KAG6379540.1"/>
    <property type="molecule type" value="Genomic_DNA"/>
</dbReference>
<evidence type="ECO:0000313" key="3">
    <source>
        <dbReference type="Proteomes" id="UP000683000"/>
    </source>
</evidence>
<protein>
    <submittedName>
        <fullName evidence="2">Uncharacterized protein</fullName>
    </submittedName>
</protein>
<comment type="caution">
    <text evidence="2">The sequence shown here is derived from an EMBL/GenBank/DDBJ whole genome shotgun (WGS) entry which is preliminary data.</text>
</comment>